<dbReference type="InterPro" id="IPR000719">
    <property type="entry name" value="Prot_kinase_dom"/>
</dbReference>
<feature type="region of interest" description="Disordered" evidence="1">
    <location>
        <begin position="216"/>
        <end position="241"/>
    </location>
</feature>
<dbReference type="AlphaFoldDB" id="A0A9P7E8G7"/>
<dbReference type="InterPro" id="IPR051681">
    <property type="entry name" value="Ser/Thr_Kinases-Pseudokinases"/>
</dbReference>
<organism evidence="3 4">
    <name type="scientific">Suillus subaureus</name>
    <dbReference type="NCBI Taxonomy" id="48587"/>
    <lineage>
        <taxon>Eukaryota</taxon>
        <taxon>Fungi</taxon>
        <taxon>Dikarya</taxon>
        <taxon>Basidiomycota</taxon>
        <taxon>Agaricomycotina</taxon>
        <taxon>Agaricomycetes</taxon>
        <taxon>Agaricomycetidae</taxon>
        <taxon>Boletales</taxon>
        <taxon>Suillineae</taxon>
        <taxon>Suillaceae</taxon>
        <taxon>Suillus</taxon>
    </lineage>
</organism>
<proteinExistence type="predicted"/>
<dbReference type="Pfam" id="PF07714">
    <property type="entry name" value="PK_Tyr_Ser-Thr"/>
    <property type="match status" value="1"/>
</dbReference>
<dbReference type="RefSeq" id="XP_041191462.1">
    <property type="nucleotide sequence ID" value="XM_041340444.1"/>
</dbReference>
<feature type="domain" description="Protein kinase" evidence="2">
    <location>
        <begin position="25"/>
        <end position="268"/>
    </location>
</feature>
<dbReference type="GO" id="GO:0005524">
    <property type="term" value="F:ATP binding"/>
    <property type="evidence" value="ECO:0007669"/>
    <property type="project" value="InterPro"/>
</dbReference>
<dbReference type="PANTHER" id="PTHR44329:SF214">
    <property type="entry name" value="PROTEIN KINASE DOMAIN-CONTAINING PROTEIN"/>
    <property type="match status" value="1"/>
</dbReference>
<dbReference type="SUPFAM" id="SSF56112">
    <property type="entry name" value="Protein kinase-like (PK-like)"/>
    <property type="match status" value="1"/>
</dbReference>
<dbReference type="Proteomes" id="UP000807769">
    <property type="component" value="Unassembled WGS sequence"/>
</dbReference>
<feature type="compositionally biased region" description="Basic and acidic residues" evidence="1">
    <location>
        <begin position="220"/>
        <end position="229"/>
    </location>
</feature>
<reference evidence="3" key="1">
    <citation type="journal article" date="2020" name="New Phytol.">
        <title>Comparative genomics reveals dynamic genome evolution in host specialist ectomycorrhizal fungi.</title>
        <authorList>
            <person name="Lofgren L.A."/>
            <person name="Nguyen N.H."/>
            <person name="Vilgalys R."/>
            <person name="Ruytinx J."/>
            <person name="Liao H.L."/>
            <person name="Branco S."/>
            <person name="Kuo A."/>
            <person name="LaButti K."/>
            <person name="Lipzen A."/>
            <person name="Andreopoulos W."/>
            <person name="Pangilinan J."/>
            <person name="Riley R."/>
            <person name="Hundley H."/>
            <person name="Na H."/>
            <person name="Barry K."/>
            <person name="Grigoriev I.V."/>
            <person name="Stajich J.E."/>
            <person name="Kennedy P.G."/>
        </authorList>
    </citation>
    <scope>NUCLEOTIDE SEQUENCE</scope>
    <source>
        <strain evidence="3">MN1</strain>
    </source>
</reference>
<evidence type="ECO:0000313" key="4">
    <source>
        <dbReference type="Proteomes" id="UP000807769"/>
    </source>
</evidence>
<evidence type="ECO:0000259" key="2">
    <source>
        <dbReference type="PROSITE" id="PS50011"/>
    </source>
</evidence>
<gene>
    <name evidence="3" type="ORF">BJ212DRAFT_1482596</name>
</gene>
<name>A0A9P7E8G7_9AGAM</name>
<protein>
    <submittedName>
        <fullName evidence="3">Kinase-like domain-containing protein</fullName>
    </submittedName>
</protein>
<dbReference type="GO" id="GO:0004674">
    <property type="term" value="F:protein serine/threonine kinase activity"/>
    <property type="evidence" value="ECO:0007669"/>
    <property type="project" value="TreeGrafter"/>
</dbReference>
<dbReference type="InterPro" id="IPR011009">
    <property type="entry name" value="Kinase-like_dom_sf"/>
</dbReference>
<sequence length="275" mass="31063">MVATTGGSELDHEKRLEDLTGRVVKESTHPIAHGSFGDVWKCRFRQWDRDCEDLEASMLHVAVKSIRIDITNDDPRVRLTRRLLADYHARKQLHHENLLPLLGFSYEFGLLPAMVFPWMHNGSLTTYLEHHFTELTIEKKLRILRQVAAAISYLHSKGIVHGNLTANDILIDSDHNAYVAYDGILKDEESSTPPQPASDIYSFGCIALQVMTGQSPNADVRNDHQDTVPKKPTRPSSPHDADSFWDFIEKCWSDVGRRPSAVDVTSFLGSYHCAS</sequence>
<keyword evidence="3" id="KW-0808">Transferase</keyword>
<dbReference type="InterPro" id="IPR001245">
    <property type="entry name" value="Ser-Thr/Tyr_kinase_cat_dom"/>
</dbReference>
<dbReference type="GeneID" id="64634460"/>
<accession>A0A9P7E8G7</accession>
<dbReference type="PANTHER" id="PTHR44329">
    <property type="entry name" value="SERINE/THREONINE-PROTEIN KINASE TNNI3K-RELATED"/>
    <property type="match status" value="1"/>
</dbReference>
<dbReference type="OrthoDB" id="4062651at2759"/>
<dbReference type="Gene3D" id="1.10.510.10">
    <property type="entry name" value="Transferase(Phosphotransferase) domain 1"/>
    <property type="match status" value="1"/>
</dbReference>
<dbReference type="PROSITE" id="PS50011">
    <property type="entry name" value="PROTEIN_KINASE_DOM"/>
    <property type="match status" value="1"/>
</dbReference>
<keyword evidence="3" id="KW-0418">Kinase</keyword>
<dbReference type="EMBL" id="JABBWG010000023">
    <property type="protein sequence ID" value="KAG1813701.1"/>
    <property type="molecule type" value="Genomic_DNA"/>
</dbReference>
<keyword evidence="4" id="KW-1185">Reference proteome</keyword>
<comment type="caution">
    <text evidence="3">The sequence shown here is derived from an EMBL/GenBank/DDBJ whole genome shotgun (WGS) entry which is preliminary data.</text>
</comment>
<evidence type="ECO:0000313" key="3">
    <source>
        <dbReference type="EMBL" id="KAG1813701.1"/>
    </source>
</evidence>
<evidence type="ECO:0000256" key="1">
    <source>
        <dbReference type="SAM" id="MobiDB-lite"/>
    </source>
</evidence>